<dbReference type="InterPro" id="IPR036761">
    <property type="entry name" value="TTHA0802/YceI-like_sf"/>
</dbReference>
<evidence type="ECO:0000313" key="3">
    <source>
        <dbReference type="Proteomes" id="UP000248840"/>
    </source>
</evidence>
<dbReference type="InterPro" id="IPR007372">
    <property type="entry name" value="Lipid/polyisoprenoid-bd_YceI"/>
</dbReference>
<dbReference type="SMART" id="SM00867">
    <property type="entry name" value="YceI"/>
    <property type="match status" value="1"/>
</dbReference>
<organism evidence="2 3">
    <name type="scientific">Flavobacterium aciduliphilum</name>
    <dbReference type="NCBI Taxonomy" id="1101402"/>
    <lineage>
        <taxon>Bacteria</taxon>
        <taxon>Pseudomonadati</taxon>
        <taxon>Bacteroidota</taxon>
        <taxon>Flavobacteriia</taxon>
        <taxon>Flavobacteriales</taxon>
        <taxon>Flavobacteriaceae</taxon>
        <taxon>Flavobacterium</taxon>
    </lineage>
</organism>
<dbReference type="Gene3D" id="2.40.128.110">
    <property type="entry name" value="Lipid/polyisoprenoid-binding, YceI-like"/>
    <property type="match status" value="1"/>
</dbReference>
<comment type="caution">
    <text evidence="2">The sequence shown here is derived from an EMBL/GenBank/DDBJ whole genome shotgun (WGS) entry which is preliminary data.</text>
</comment>
<dbReference type="Proteomes" id="UP000248840">
    <property type="component" value="Unassembled WGS sequence"/>
</dbReference>
<dbReference type="OrthoDB" id="9794147at2"/>
<name>A0A328YEU5_9FLAO</name>
<feature type="domain" description="Lipid/polyisoprenoid-binding YceI-like" evidence="1">
    <location>
        <begin position="27"/>
        <end position="194"/>
    </location>
</feature>
<dbReference type="SUPFAM" id="SSF101874">
    <property type="entry name" value="YceI-like"/>
    <property type="match status" value="1"/>
</dbReference>
<protein>
    <submittedName>
        <fullName evidence="2">YceI-like domain-containing protein</fullName>
    </submittedName>
</protein>
<proteinExistence type="predicted"/>
<evidence type="ECO:0000313" key="2">
    <source>
        <dbReference type="EMBL" id="RAR72518.1"/>
    </source>
</evidence>
<sequence>MDTYKTLRNLLFLGIVLFISNFGFSQDSKVNMAESKLVVYGTSNLHDWDIVAKAMAGKASFDLDNNTLQNIISLDFSVESEQLLSGRSGMDENTFKALNTKKYKTINYKLTKVLKIIKTTANTYSVEAQGDLMIAGTTKNITQNFIVVVNGKKVSFSGKTKITMAQFNITPPTALFGTIKTGPDVSVDFKVTYN</sequence>
<keyword evidence="3" id="KW-1185">Reference proteome</keyword>
<gene>
    <name evidence="2" type="ORF">CLV55_10585</name>
</gene>
<reference evidence="2 3" key="1">
    <citation type="submission" date="2018-06" db="EMBL/GenBank/DDBJ databases">
        <title>Genomic Encyclopedia of Archaeal and Bacterial Type Strains, Phase II (KMG-II): from individual species to whole genera.</title>
        <authorList>
            <person name="Goeker M."/>
        </authorList>
    </citation>
    <scope>NUCLEOTIDE SEQUENCE [LARGE SCALE GENOMIC DNA]</scope>
    <source>
        <strain evidence="2 3">DSM 25663</strain>
    </source>
</reference>
<accession>A0A328YEU5</accession>
<dbReference type="Pfam" id="PF04264">
    <property type="entry name" value="YceI"/>
    <property type="match status" value="1"/>
</dbReference>
<evidence type="ECO:0000259" key="1">
    <source>
        <dbReference type="SMART" id="SM00867"/>
    </source>
</evidence>
<dbReference type="EMBL" id="QLSZ01000005">
    <property type="protein sequence ID" value="RAR72518.1"/>
    <property type="molecule type" value="Genomic_DNA"/>
</dbReference>
<dbReference type="AlphaFoldDB" id="A0A328YEU5"/>
<dbReference type="RefSeq" id="WP_112113003.1">
    <property type="nucleotide sequence ID" value="NZ_QLSZ01000005.1"/>
</dbReference>